<dbReference type="InterPro" id="IPR051400">
    <property type="entry name" value="HAD-like_hydrolase"/>
</dbReference>
<dbReference type="PANTHER" id="PTHR46470">
    <property type="entry name" value="N-ACYLNEURAMINATE-9-PHOSPHATASE"/>
    <property type="match status" value="1"/>
</dbReference>
<dbReference type="Gene3D" id="1.20.120.1600">
    <property type="match status" value="1"/>
</dbReference>
<evidence type="ECO:0000313" key="4">
    <source>
        <dbReference type="EMBL" id="TQN07343.1"/>
    </source>
</evidence>
<evidence type="ECO:0000256" key="2">
    <source>
        <dbReference type="ARBA" id="ARBA00022801"/>
    </source>
</evidence>
<dbReference type="AlphaFoldDB" id="A0A543LJ38"/>
<sequence>MRHKGLGYAQGHLTFKLQGVFPLLSPSQVCPVPTFSLDTSCIRAISIDLDDTLWPILPTIAKAEQVLLHWLTLHAPATARLFANTEALRAIRNQMVALRPDLVHDLSALRLESIRLALQQAGDEPALAEPAFDVFFDQRQRVELFDDAHDTLAFLSARYPVVAVSNGNADVHRVGIGHYFKASISAKDFGVPKPDVRIFYAAAQAAQVQPHEVLHVGDDATADAQGALAAGMQAVWLNTAGHDWPHPERPHATVASLTHLCRLLG</sequence>
<dbReference type="NCBIfam" id="TIGR01509">
    <property type="entry name" value="HAD-SF-IA-v3"/>
    <property type="match status" value="1"/>
</dbReference>
<protein>
    <submittedName>
        <fullName evidence="4">Putative hydrolase of the HAD superfamily</fullName>
    </submittedName>
</protein>
<name>A0A543LJ38_9BURK</name>
<proteinExistence type="predicted"/>
<dbReference type="SFLD" id="SFLDG01129">
    <property type="entry name" value="C1.5:_HAD__Beta-PGM__Phosphata"/>
    <property type="match status" value="1"/>
</dbReference>
<dbReference type="PANTHER" id="PTHR46470:SF4">
    <property type="entry name" value="5-AMINO-6-(5-PHOSPHO-D-RIBITYLAMINO)URACIL PHOSPHATASE YIGB"/>
    <property type="match status" value="1"/>
</dbReference>
<dbReference type="EMBL" id="VFPV01000001">
    <property type="protein sequence ID" value="TQN07343.1"/>
    <property type="molecule type" value="Genomic_DNA"/>
</dbReference>
<dbReference type="InterPro" id="IPR023214">
    <property type="entry name" value="HAD_sf"/>
</dbReference>
<dbReference type="GO" id="GO:0016787">
    <property type="term" value="F:hydrolase activity"/>
    <property type="evidence" value="ECO:0007669"/>
    <property type="project" value="UniProtKB-KW"/>
</dbReference>
<dbReference type="SFLD" id="SFLDS00003">
    <property type="entry name" value="Haloacid_Dehalogenase"/>
    <property type="match status" value="1"/>
</dbReference>
<dbReference type="Gene3D" id="3.40.50.1000">
    <property type="entry name" value="HAD superfamily/HAD-like"/>
    <property type="match status" value="1"/>
</dbReference>
<evidence type="ECO:0000256" key="3">
    <source>
        <dbReference type="ARBA" id="ARBA00022842"/>
    </source>
</evidence>
<evidence type="ECO:0000256" key="1">
    <source>
        <dbReference type="ARBA" id="ARBA00001946"/>
    </source>
</evidence>
<reference evidence="4 5" key="1">
    <citation type="submission" date="2019-06" db="EMBL/GenBank/DDBJ databases">
        <title>Genomic Encyclopedia of Archaeal and Bacterial Type Strains, Phase II (KMG-II): from individual species to whole genera.</title>
        <authorList>
            <person name="Goeker M."/>
        </authorList>
    </citation>
    <scope>NUCLEOTIDE SEQUENCE [LARGE SCALE GENOMIC DNA]</scope>
    <source>
        <strain evidence="4 5">DSM 7270</strain>
    </source>
</reference>
<dbReference type="NCBIfam" id="TIGR01549">
    <property type="entry name" value="HAD-SF-IA-v1"/>
    <property type="match status" value="1"/>
</dbReference>
<comment type="caution">
    <text evidence="4">The sequence shown here is derived from an EMBL/GenBank/DDBJ whole genome shotgun (WGS) entry which is preliminary data.</text>
</comment>
<dbReference type="InterPro" id="IPR006439">
    <property type="entry name" value="HAD-SF_hydro_IA"/>
</dbReference>
<comment type="cofactor">
    <cofactor evidence="1">
        <name>Mg(2+)</name>
        <dbReference type="ChEBI" id="CHEBI:18420"/>
    </cofactor>
</comment>
<gene>
    <name evidence="4" type="ORF">BDD18_0454</name>
</gene>
<dbReference type="InterPro" id="IPR036412">
    <property type="entry name" value="HAD-like_sf"/>
</dbReference>
<dbReference type="GO" id="GO:0009231">
    <property type="term" value="P:riboflavin biosynthetic process"/>
    <property type="evidence" value="ECO:0007669"/>
    <property type="project" value="TreeGrafter"/>
</dbReference>
<dbReference type="SUPFAM" id="SSF56784">
    <property type="entry name" value="HAD-like"/>
    <property type="match status" value="1"/>
</dbReference>
<keyword evidence="2 4" id="KW-0378">Hydrolase</keyword>
<organism evidence="4 5">
    <name type="scientific">Acidovorax temperans</name>
    <dbReference type="NCBI Taxonomy" id="80878"/>
    <lineage>
        <taxon>Bacteria</taxon>
        <taxon>Pseudomonadati</taxon>
        <taxon>Pseudomonadota</taxon>
        <taxon>Betaproteobacteria</taxon>
        <taxon>Burkholderiales</taxon>
        <taxon>Comamonadaceae</taxon>
        <taxon>Acidovorax</taxon>
    </lineage>
</organism>
<evidence type="ECO:0000313" key="5">
    <source>
        <dbReference type="Proteomes" id="UP000316993"/>
    </source>
</evidence>
<keyword evidence="3" id="KW-0460">Magnesium</keyword>
<dbReference type="Pfam" id="PF00702">
    <property type="entry name" value="Hydrolase"/>
    <property type="match status" value="1"/>
</dbReference>
<accession>A0A543LJ38</accession>
<dbReference type="Proteomes" id="UP000316993">
    <property type="component" value="Unassembled WGS sequence"/>
</dbReference>